<dbReference type="SUPFAM" id="SSF56349">
    <property type="entry name" value="DNA breaking-rejoining enzymes"/>
    <property type="match status" value="1"/>
</dbReference>
<name>A0ABR6GNC0_9BURK</name>
<organism evidence="2 3">
    <name type="scientific">Roseateles terrae</name>
    <dbReference type="NCBI Taxonomy" id="431060"/>
    <lineage>
        <taxon>Bacteria</taxon>
        <taxon>Pseudomonadati</taxon>
        <taxon>Pseudomonadota</taxon>
        <taxon>Betaproteobacteria</taxon>
        <taxon>Burkholderiales</taxon>
        <taxon>Sphaerotilaceae</taxon>
        <taxon>Roseateles</taxon>
    </lineage>
</organism>
<evidence type="ECO:0000313" key="2">
    <source>
        <dbReference type="EMBL" id="MBB3193605.1"/>
    </source>
</evidence>
<dbReference type="InterPro" id="IPR010998">
    <property type="entry name" value="Integrase_recombinase_N"/>
</dbReference>
<gene>
    <name evidence="2" type="ORF">FHS28_000970</name>
</gene>
<keyword evidence="1" id="KW-0238">DNA-binding</keyword>
<dbReference type="Proteomes" id="UP000574369">
    <property type="component" value="Unassembled WGS sequence"/>
</dbReference>
<reference evidence="2 3" key="1">
    <citation type="submission" date="2020-08" db="EMBL/GenBank/DDBJ databases">
        <title>Genomic Encyclopedia of Type Strains, Phase III (KMG-III): the genomes of soil and plant-associated and newly described type strains.</title>
        <authorList>
            <person name="Whitman W."/>
        </authorList>
    </citation>
    <scope>NUCLEOTIDE SEQUENCE [LARGE SCALE GENOMIC DNA]</scope>
    <source>
        <strain evidence="2 3">CECT 7247</strain>
    </source>
</reference>
<dbReference type="InterPro" id="IPR011010">
    <property type="entry name" value="DNA_brk_join_enz"/>
</dbReference>
<accession>A0ABR6GNC0</accession>
<evidence type="ECO:0000256" key="1">
    <source>
        <dbReference type="ARBA" id="ARBA00023125"/>
    </source>
</evidence>
<dbReference type="RefSeq" id="WP_088448832.1">
    <property type="nucleotide sequence ID" value="NZ_JACHXO010000001.1"/>
</dbReference>
<proteinExistence type="predicted"/>
<sequence length="172" mass="19222">MGLAVDWSGPDAREALLQCLRAYHLANAKAVQRDAGAWIETPTEAPHVMQAAVVVEDLPPKDKPGHLLTLRDLFELWKLKPARRGGKLAPKTIARGLEVVQAFEEACGNPRLSTVTRQHALQLHDYYRTKGLAPKSVKDRLDWVGTLFRFEADEQDRLSGNPWPRVKAEGLL</sequence>
<evidence type="ECO:0008006" key="4">
    <source>
        <dbReference type="Google" id="ProtNLM"/>
    </source>
</evidence>
<evidence type="ECO:0000313" key="3">
    <source>
        <dbReference type="Proteomes" id="UP000574369"/>
    </source>
</evidence>
<dbReference type="EMBL" id="JACHXO010000001">
    <property type="protein sequence ID" value="MBB3193605.1"/>
    <property type="molecule type" value="Genomic_DNA"/>
</dbReference>
<dbReference type="Gene3D" id="1.10.150.130">
    <property type="match status" value="1"/>
</dbReference>
<keyword evidence="3" id="KW-1185">Reference proteome</keyword>
<comment type="caution">
    <text evidence="2">The sequence shown here is derived from an EMBL/GenBank/DDBJ whole genome shotgun (WGS) entry which is preliminary data.</text>
</comment>
<protein>
    <recommendedName>
        <fullName evidence="4">Core-binding (CB) domain-containing protein</fullName>
    </recommendedName>
</protein>